<reference evidence="5" key="1">
    <citation type="submission" date="2023-03" db="EMBL/GenBank/DDBJ databases">
        <title>Electrophorus voltai genome.</title>
        <authorList>
            <person name="Bian C."/>
        </authorList>
    </citation>
    <scope>NUCLEOTIDE SEQUENCE</scope>
    <source>
        <strain evidence="5">CB-2022</strain>
        <tissue evidence="5">Muscle</tissue>
    </source>
</reference>
<evidence type="ECO:0000256" key="1">
    <source>
        <dbReference type="ARBA" id="ARBA00004173"/>
    </source>
</evidence>
<dbReference type="GO" id="GO:0005762">
    <property type="term" value="C:mitochondrial large ribosomal subunit"/>
    <property type="evidence" value="ECO:0007669"/>
    <property type="project" value="TreeGrafter"/>
</dbReference>
<dbReference type="AlphaFoldDB" id="A0AAD8Z4E7"/>
<comment type="caution">
    <text evidence="5">The sequence shown here is derived from an EMBL/GenBank/DDBJ whole genome shotgun (WGS) entry which is preliminary data.</text>
</comment>
<dbReference type="InterPro" id="IPR010793">
    <property type="entry name" value="Ribosomal_mL37/mL65"/>
</dbReference>
<dbReference type="GO" id="GO:0003735">
    <property type="term" value="F:structural constituent of ribosome"/>
    <property type="evidence" value="ECO:0007669"/>
    <property type="project" value="InterPro"/>
</dbReference>
<proteinExistence type="predicted"/>
<dbReference type="PANTHER" id="PTHR13014:SF3">
    <property type="entry name" value="LARGE RIBOSOMAL SUBUNIT PROTEIN ML65"/>
    <property type="match status" value="1"/>
</dbReference>
<evidence type="ECO:0000256" key="3">
    <source>
        <dbReference type="ARBA" id="ARBA00023128"/>
    </source>
</evidence>
<gene>
    <name evidence="5" type="ORF">P4O66_012253</name>
</gene>
<dbReference type="InterPro" id="IPR039982">
    <property type="entry name" value="Ribosomal_mL65"/>
</dbReference>
<sequence length="428" mass="49121">MAACSRLPLQLFLSTQSSRVISSRKAETATAKHLYPPVLPSRTAKSKSAKRRVLLEFFDQLRGADPQEKIRALTRIQRMKYVIYPQTFALGADKWYQCYTKTAYLSGLPEKFKTSAEVNTDLGPVEQLQSVLGECAYSEIRSTVCNALLQENWYMKKGRTFLYREQEKFVAPFLANLVSGLVNSLVNKNPVLRQSSLDFDPQVNFYWVNGERMIPRGHRSGRIEPRRFQIDDKPHSQIRIPQQLPEFMPLEAEIPAEVPLIHLAPDYLPLFRRQYDNNISTGAKLKDPCQYGHTQFHLVPDKFHIDRLTKKNLADHSEVFQRANAIASLFAWTGAQAMYQGFWSEQDVSRPFTSQAVITDGKRFSFFCYQLNTLALSSLNNPDNPRKNVCWGTPTMCLYERLTDTDVLGWDDAVLKHLVQFLLNRPVS</sequence>
<name>A0AAD8Z4E7_9TELE</name>
<keyword evidence="6" id="KW-1185">Reference proteome</keyword>
<evidence type="ECO:0000256" key="4">
    <source>
        <dbReference type="ARBA" id="ARBA00023274"/>
    </source>
</evidence>
<dbReference type="Proteomes" id="UP001239994">
    <property type="component" value="Unassembled WGS sequence"/>
</dbReference>
<organism evidence="5 6">
    <name type="scientific">Electrophorus voltai</name>
    <dbReference type="NCBI Taxonomy" id="2609070"/>
    <lineage>
        <taxon>Eukaryota</taxon>
        <taxon>Metazoa</taxon>
        <taxon>Chordata</taxon>
        <taxon>Craniata</taxon>
        <taxon>Vertebrata</taxon>
        <taxon>Euteleostomi</taxon>
        <taxon>Actinopterygii</taxon>
        <taxon>Neopterygii</taxon>
        <taxon>Teleostei</taxon>
        <taxon>Ostariophysi</taxon>
        <taxon>Gymnotiformes</taxon>
        <taxon>Gymnotoidei</taxon>
        <taxon>Gymnotidae</taxon>
        <taxon>Electrophorus</taxon>
    </lineage>
</organism>
<keyword evidence="2" id="KW-0689">Ribosomal protein</keyword>
<dbReference type="Pfam" id="PF07147">
    <property type="entry name" value="PDCD9"/>
    <property type="match status" value="1"/>
</dbReference>
<evidence type="ECO:0000313" key="6">
    <source>
        <dbReference type="Proteomes" id="UP001239994"/>
    </source>
</evidence>
<keyword evidence="3" id="KW-0496">Mitochondrion</keyword>
<evidence type="ECO:0008006" key="7">
    <source>
        <dbReference type="Google" id="ProtNLM"/>
    </source>
</evidence>
<dbReference type="PANTHER" id="PTHR13014">
    <property type="entry name" value="MITOCHONDRIAL 28S RIBOSOMAL PROTEIN S30/P52 PRO-APOTOTIC PROTEIN"/>
    <property type="match status" value="1"/>
</dbReference>
<dbReference type="GO" id="GO:0006412">
    <property type="term" value="P:translation"/>
    <property type="evidence" value="ECO:0007669"/>
    <property type="project" value="InterPro"/>
</dbReference>
<accession>A0AAD8Z4E7</accession>
<comment type="subcellular location">
    <subcellularLocation>
        <location evidence="1">Mitochondrion</location>
    </subcellularLocation>
</comment>
<keyword evidence="4" id="KW-0687">Ribonucleoprotein</keyword>
<dbReference type="EMBL" id="JAROKS010000019">
    <property type="protein sequence ID" value="KAK1792292.1"/>
    <property type="molecule type" value="Genomic_DNA"/>
</dbReference>
<protein>
    <recommendedName>
        <fullName evidence="7">Mitochondrial ribosomal protein S30</fullName>
    </recommendedName>
</protein>
<evidence type="ECO:0000313" key="5">
    <source>
        <dbReference type="EMBL" id="KAK1792292.1"/>
    </source>
</evidence>
<evidence type="ECO:0000256" key="2">
    <source>
        <dbReference type="ARBA" id="ARBA00022980"/>
    </source>
</evidence>